<name>A0A840QL53_9BACI</name>
<evidence type="ECO:0000313" key="2">
    <source>
        <dbReference type="EMBL" id="MBB5172093.1"/>
    </source>
</evidence>
<dbReference type="EMBL" id="JACHHB010000001">
    <property type="protein sequence ID" value="MBB5172093.1"/>
    <property type="molecule type" value="Genomic_DNA"/>
</dbReference>
<proteinExistence type="predicted"/>
<reference evidence="2 3" key="1">
    <citation type="submission" date="2020-08" db="EMBL/GenBank/DDBJ databases">
        <title>Genomic Encyclopedia of Type Strains, Phase IV (KMG-IV): sequencing the most valuable type-strain genomes for metagenomic binning, comparative biology and taxonomic classification.</title>
        <authorList>
            <person name="Goeker M."/>
        </authorList>
    </citation>
    <scope>NUCLEOTIDE SEQUENCE [LARGE SCALE GENOMIC DNA]</scope>
    <source>
        <strain evidence="2 3">DSM 24696</strain>
    </source>
</reference>
<feature type="region of interest" description="Disordered" evidence="1">
    <location>
        <begin position="39"/>
        <end position="59"/>
    </location>
</feature>
<protein>
    <submittedName>
        <fullName evidence="2">Uncharacterized protein</fullName>
    </submittedName>
</protein>
<dbReference type="AlphaFoldDB" id="A0A840QL53"/>
<evidence type="ECO:0000256" key="1">
    <source>
        <dbReference type="SAM" id="MobiDB-lite"/>
    </source>
</evidence>
<keyword evidence="3" id="KW-1185">Reference proteome</keyword>
<gene>
    <name evidence="2" type="ORF">HNQ41_000233</name>
</gene>
<dbReference type="RefSeq" id="WP_184662569.1">
    <property type="nucleotide sequence ID" value="NZ_JACHHB010000001.1"/>
</dbReference>
<accession>A0A840QL53</accession>
<comment type="caution">
    <text evidence="2">The sequence shown here is derived from an EMBL/GenBank/DDBJ whole genome shotgun (WGS) entry which is preliminary data.</text>
</comment>
<organism evidence="2 3">
    <name type="scientific">Texcoconibacillus texcoconensis</name>
    <dbReference type="NCBI Taxonomy" id="1095777"/>
    <lineage>
        <taxon>Bacteria</taxon>
        <taxon>Bacillati</taxon>
        <taxon>Bacillota</taxon>
        <taxon>Bacilli</taxon>
        <taxon>Bacillales</taxon>
        <taxon>Bacillaceae</taxon>
        <taxon>Texcoconibacillus</taxon>
    </lineage>
</organism>
<sequence length="59" mass="7027">MSSRNRLLVDQLDQYMNTYREEIAHEFGIFHSAQETDRLADQTSKKMAEKMKDEKDENC</sequence>
<evidence type="ECO:0000313" key="3">
    <source>
        <dbReference type="Proteomes" id="UP000551878"/>
    </source>
</evidence>
<dbReference type="Proteomes" id="UP000551878">
    <property type="component" value="Unassembled WGS sequence"/>
</dbReference>